<name>A0ABQ5QIL7_9BACT</name>
<dbReference type="Proteomes" id="UP001165069">
    <property type="component" value="Unassembled WGS sequence"/>
</dbReference>
<evidence type="ECO:0000313" key="2">
    <source>
        <dbReference type="EMBL" id="GLH74401.1"/>
    </source>
</evidence>
<dbReference type="EMBL" id="BSDE01000006">
    <property type="protein sequence ID" value="GLH74401.1"/>
    <property type="molecule type" value="Genomic_DNA"/>
</dbReference>
<keyword evidence="3" id="KW-1185">Reference proteome</keyword>
<feature type="signal peptide" evidence="1">
    <location>
        <begin position="1"/>
        <end position="21"/>
    </location>
</feature>
<organism evidence="2 3">
    <name type="scientific">Geothrix limicola</name>
    <dbReference type="NCBI Taxonomy" id="2927978"/>
    <lineage>
        <taxon>Bacteria</taxon>
        <taxon>Pseudomonadati</taxon>
        <taxon>Acidobacteriota</taxon>
        <taxon>Holophagae</taxon>
        <taxon>Holophagales</taxon>
        <taxon>Holophagaceae</taxon>
        <taxon>Geothrix</taxon>
    </lineage>
</organism>
<reference evidence="2 3" key="1">
    <citation type="journal article" date="2023" name="Antonie Van Leeuwenhoek">
        <title>Mesoterricola silvestris gen. nov., sp. nov., Mesoterricola sediminis sp. nov., Geothrix oryzae sp. nov., Geothrix edaphica sp. nov., Geothrix rubra sp. nov., and Geothrix limicola sp. nov., six novel members of Acidobacteriota isolated from soils.</title>
        <authorList>
            <person name="Itoh H."/>
            <person name="Sugisawa Y."/>
            <person name="Mise K."/>
            <person name="Xu Z."/>
            <person name="Kuniyasu M."/>
            <person name="Ushijima N."/>
            <person name="Kawano K."/>
            <person name="Kobayashi E."/>
            <person name="Shiratori Y."/>
            <person name="Masuda Y."/>
            <person name="Senoo K."/>
        </authorList>
    </citation>
    <scope>NUCLEOTIDE SEQUENCE [LARGE SCALE GENOMIC DNA]</scope>
    <source>
        <strain evidence="2 3">Red804</strain>
    </source>
</reference>
<proteinExistence type="predicted"/>
<evidence type="ECO:0000256" key="1">
    <source>
        <dbReference type="SAM" id="SignalP"/>
    </source>
</evidence>
<sequence length="828" mass="88660">MLRTIPLFIPALTLTLTSSLAAQAPLRVGEALPVDLDLREADLSALLPRDNRDAAQVEAARRHWAPLVAPLKAAPAVRLRLPLGEARTSLLLAASQALKAQAPAQRLYVAFDAKAAPILDETAWGAVDGGALVPADLNPDPTGWRALLARAQETFPGRIWTLWLPKDPGAMVATLMGDGGRLVVPEGGPAARLAALIPSGFSDVEGGEGDLTLRSRAGQARRWTFVDGAWTVTPLPKERHEVAVTAADAYDVGALLAQVRAAQLRARAGVRTLQAKADLDLHVQGEQGGGGDIGFTFGYFEQAGDWPELLQKEVRFNGVKANLTGEVQLPLIESRQSVSLPVALSLAERYRYRDGGPAGPGKRVLKFEPVSPDPLAYTGELEVEEATGRILVERRERADLPGTVKSEREILTYGEVAPGVWRPVAVRSFERWVSTGGVVQVQRRFTYRDFNLNGERFVAERDAARTSTSTMLKVTPEGARYFTRQADGSRRIEEHAKSNGRALGAVVLVDPGNSPSVMPLAGLAYFDYNAFGKGVQVSALTAVVYNTASLAIPRGLGGFDVNANATALLIKGTERPVVNGKLSDRDGVGRRFGMAGVGLGHDLGLGFRLEGRGDFVYDAYSLGDAQYRTPDFALPPSGLTRIGTLQASWLFRGFQIRGYEGWGQRPEGTYGTPANPQMVPENGAFTRYGGSLGLDREVRPGLWFHGEAGWAGGRAFDRFNSLDVGGSGSVHIAGIRSNAIAADRVTYAKTGLAIPTGPSLRLTVSLEHARARSLDDGKTYGMSGVGLTGDLPGFWWFTTVRVDLGAGIQSDIAGVKTVNGYIALLKLF</sequence>
<keyword evidence="1" id="KW-0732">Signal</keyword>
<accession>A0ABQ5QIL7</accession>
<dbReference type="RefSeq" id="WP_285576664.1">
    <property type="nucleotide sequence ID" value="NZ_BSDE01000006.1"/>
</dbReference>
<evidence type="ECO:0000313" key="3">
    <source>
        <dbReference type="Proteomes" id="UP001165069"/>
    </source>
</evidence>
<gene>
    <name evidence="2" type="ORF">GETHLI_29030</name>
</gene>
<comment type="caution">
    <text evidence="2">The sequence shown here is derived from an EMBL/GenBank/DDBJ whole genome shotgun (WGS) entry which is preliminary data.</text>
</comment>
<protein>
    <submittedName>
        <fullName evidence="2">Uncharacterized protein</fullName>
    </submittedName>
</protein>
<feature type="chain" id="PRO_5045710924" evidence="1">
    <location>
        <begin position="22"/>
        <end position="828"/>
    </location>
</feature>